<dbReference type="InterPro" id="IPR051533">
    <property type="entry name" value="WaaL-like"/>
</dbReference>
<evidence type="ECO:0000256" key="5">
    <source>
        <dbReference type="SAM" id="Phobius"/>
    </source>
</evidence>
<feature type="transmembrane region" description="Helical" evidence="5">
    <location>
        <begin position="288"/>
        <end position="305"/>
    </location>
</feature>
<dbReference type="OrthoDB" id="9255580at2"/>
<evidence type="ECO:0000256" key="1">
    <source>
        <dbReference type="ARBA" id="ARBA00004141"/>
    </source>
</evidence>
<dbReference type="Pfam" id="PF04932">
    <property type="entry name" value="Wzy_C"/>
    <property type="match status" value="1"/>
</dbReference>
<keyword evidence="2 5" id="KW-0812">Transmembrane</keyword>
<evidence type="ECO:0000256" key="3">
    <source>
        <dbReference type="ARBA" id="ARBA00022989"/>
    </source>
</evidence>
<feature type="domain" description="O-antigen ligase-related" evidence="6">
    <location>
        <begin position="145"/>
        <end position="300"/>
    </location>
</feature>
<keyword evidence="4 5" id="KW-0472">Membrane</keyword>
<protein>
    <recommendedName>
        <fullName evidence="6">O-antigen ligase-related domain-containing protein</fullName>
    </recommendedName>
</protein>
<evidence type="ECO:0000259" key="6">
    <source>
        <dbReference type="Pfam" id="PF04932"/>
    </source>
</evidence>
<feature type="transmembrane region" description="Helical" evidence="5">
    <location>
        <begin position="50"/>
        <end position="73"/>
    </location>
</feature>
<evidence type="ECO:0000256" key="2">
    <source>
        <dbReference type="ARBA" id="ARBA00022692"/>
    </source>
</evidence>
<comment type="subcellular location">
    <subcellularLocation>
        <location evidence="1">Membrane</location>
        <topology evidence="1">Multi-pass membrane protein</topology>
    </subcellularLocation>
</comment>
<keyword evidence="3 5" id="KW-1133">Transmembrane helix</keyword>
<organism evidence="7 8">
    <name type="scientific">Croceibacterium soli</name>
    <dbReference type="NCBI Taxonomy" id="1739690"/>
    <lineage>
        <taxon>Bacteria</taxon>
        <taxon>Pseudomonadati</taxon>
        <taxon>Pseudomonadota</taxon>
        <taxon>Alphaproteobacteria</taxon>
        <taxon>Sphingomonadales</taxon>
        <taxon>Erythrobacteraceae</taxon>
        <taxon>Croceibacterium</taxon>
    </lineage>
</organism>
<dbReference type="AlphaFoldDB" id="A0A6I4UND5"/>
<feature type="transmembrane region" description="Helical" evidence="5">
    <location>
        <begin position="145"/>
        <end position="174"/>
    </location>
</feature>
<dbReference type="PANTHER" id="PTHR37422">
    <property type="entry name" value="TEICHURONIC ACID BIOSYNTHESIS PROTEIN TUAE"/>
    <property type="match status" value="1"/>
</dbReference>
<dbReference type="Proteomes" id="UP000469159">
    <property type="component" value="Unassembled WGS sequence"/>
</dbReference>
<gene>
    <name evidence="7" type="ORF">GRI75_01265</name>
</gene>
<feature type="transmembrane region" description="Helical" evidence="5">
    <location>
        <begin position="119"/>
        <end position="138"/>
    </location>
</feature>
<evidence type="ECO:0000313" key="7">
    <source>
        <dbReference type="EMBL" id="MXP40272.1"/>
    </source>
</evidence>
<name>A0A6I4UND5_9SPHN</name>
<keyword evidence="8" id="KW-1185">Reference proteome</keyword>
<dbReference type="RefSeq" id="WP_160745119.1">
    <property type="nucleotide sequence ID" value="NZ_WTYK01000001.1"/>
</dbReference>
<comment type="caution">
    <text evidence="7">The sequence shown here is derived from an EMBL/GenBank/DDBJ whole genome shotgun (WGS) entry which is preliminary data.</text>
</comment>
<dbReference type="PANTHER" id="PTHR37422:SF23">
    <property type="entry name" value="TEICHURONIC ACID BIOSYNTHESIS PROTEIN TUAE"/>
    <property type="match status" value="1"/>
</dbReference>
<reference evidence="7 8" key="1">
    <citation type="submission" date="2019-12" db="EMBL/GenBank/DDBJ databases">
        <title>Genomic-based taxomic classification of the family Erythrobacteraceae.</title>
        <authorList>
            <person name="Xu L."/>
        </authorList>
    </citation>
    <scope>NUCLEOTIDE SEQUENCE [LARGE SCALE GENOMIC DNA]</scope>
    <source>
        <strain evidence="7 8">MCCC 1K02066</strain>
    </source>
</reference>
<feature type="transmembrane region" description="Helical" evidence="5">
    <location>
        <begin position="325"/>
        <end position="342"/>
    </location>
</feature>
<feature type="transmembrane region" description="Helical" evidence="5">
    <location>
        <begin position="20"/>
        <end position="38"/>
    </location>
</feature>
<dbReference type="EMBL" id="WTYK01000001">
    <property type="protein sequence ID" value="MXP40272.1"/>
    <property type="molecule type" value="Genomic_DNA"/>
</dbReference>
<dbReference type="GO" id="GO:0016020">
    <property type="term" value="C:membrane"/>
    <property type="evidence" value="ECO:0007669"/>
    <property type="project" value="UniProtKB-SubCell"/>
</dbReference>
<evidence type="ECO:0000256" key="4">
    <source>
        <dbReference type="ARBA" id="ARBA00023136"/>
    </source>
</evidence>
<accession>A0A6I4UND5</accession>
<dbReference type="InterPro" id="IPR007016">
    <property type="entry name" value="O-antigen_ligase-rel_domated"/>
</dbReference>
<proteinExistence type="predicted"/>
<evidence type="ECO:0000313" key="8">
    <source>
        <dbReference type="Proteomes" id="UP000469159"/>
    </source>
</evidence>
<sequence>MVFVGWYAASILWAEDKMYALQYCAYVVLATLTVLYTTQICRSPSRLTAAFKLVFLLISVEIFLSALEGLGLIRLPFSPYSQYYAYFGREPEDLSGFGVWASEYIASLPTGFFSNPNNLAAFLALALPFFALHQKWLVRIVATSAILYIVYMCGARSVLVACGLTLTICVFVWGGIAGRFGGLMTASLVVTIVGAGTLDLVSGSSNTRILELEGLGGAIGDFWASLRGDAVLVDSSTGARAQLIRNGLDALYDSGGLGVGAGGSWVIQEKSLFQVREITSMHNFWIELLVEGGVLFALLFAAWYARFLVQLWKVAKSSRSPERRYLAKSLFAGFAGFIIGAIGPSTVIYMLPMWMLVGIGLSVIMLDSGESEIADSAKSSHRRPVERLAMAGRTALPRFN</sequence>